<evidence type="ECO:0000256" key="8">
    <source>
        <dbReference type="SAM" id="MobiDB-lite"/>
    </source>
</evidence>
<dbReference type="AlphaFoldDB" id="A0AAV2LPH3"/>
<dbReference type="PANTHER" id="PTHR14773">
    <property type="entry name" value="WD REPEAT-CONTAINING PROTEIN 76"/>
    <property type="match status" value="1"/>
</dbReference>
<reference evidence="9 10" key="1">
    <citation type="submission" date="2024-04" db="EMBL/GenBank/DDBJ databases">
        <authorList>
            <person name="Waldvogel A.-M."/>
            <person name="Schoenle A."/>
        </authorList>
    </citation>
    <scope>NUCLEOTIDE SEQUENCE [LARGE SCALE GENOMIC DNA]</scope>
</reference>
<dbReference type="InterPro" id="IPR001680">
    <property type="entry name" value="WD40_rpt"/>
</dbReference>
<feature type="region of interest" description="Disordered" evidence="8">
    <location>
        <begin position="39"/>
        <end position="89"/>
    </location>
</feature>
<protein>
    <recommendedName>
        <fullName evidence="3 7">WD repeat-containing protein 76</fullName>
    </recommendedName>
</protein>
<name>A0AAV2LPH3_KNICA</name>
<evidence type="ECO:0000256" key="1">
    <source>
        <dbReference type="ARBA" id="ARBA00002530"/>
    </source>
</evidence>
<gene>
    <name evidence="9" type="ORF">KC01_LOCUS31774</name>
</gene>
<keyword evidence="5" id="KW-0677">Repeat</keyword>
<keyword evidence="10" id="KW-1185">Reference proteome</keyword>
<dbReference type="PROSITE" id="PS50082">
    <property type="entry name" value="WD_REPEATS_2"/>
    <property type="match status" value="1"/>
</dbReference>
<feature type="repeat" description="WD" evidence="6">
    <location>
        <begin position="424"/>
        <end position="466"/>
    </location>
</feature>
<evidence type="ECO:0000256" key="4">
    <source>
        <dbReference type="ARBA" id="ARBA00022574"/>
    </source>
</evidence>
<dbReference type="InterPro" id="IPR015943">
    <property type="entry name" value="WD40/YVTN_repeat-like_dom_sf"/>
</dbReference>
<evidence type="ECO:0000256" key="3">
    <source>
        <dbReference type="ARBA" id="ARBA00021234"/>
    </source>
</evidence>
<dbReference type="InterPro" id="IPR036322">
    <property type="entry name" value="WD40_repeat_dom_sf"/>
</dbReference>
<comment type="function">
    <text evidence="1 7">Specifically binds 5-hydroxymethylcytosine (5hmC), suggesting that it acts as a specific reader of 5hmC.</text>
</comment>
<dbReference type="Pfam" id="PF00400">
    <property type="entry name" value="WD40"/>
    <property type="match status" value="1"/>
</dbReference>
<dbReference type="Proteomes" id="UP001497482">
    <property type="component" value="Chromosome 4"/>
</dbReference>
<evidence type="ECO:0000256" key="2">
    <source>
        <dbReference type="ARBA" id="ARBA00005434"/>
    </source>
</evidence>
<comment type="subunit">
    <text evidence="7">Interacts with CUL4A and/or CUL4B.</text>
</comment>
<dbReference type="GO" id="GO:0005634">
    <property type="term" value="C:nucleus"/>
    <property type="evidence" value="ECO:0007669"/>
    <property type="project" value="TreeGrafter"/>
</dbReference>
<proteinExistence type="inferred from homology"/>
<sequence length="552" mass="62314">MLANAFVFRMATKDRTHISSQVLDIIMPVKREVIKELTPENSMRRSTRHTLAPKRLQYSPEENPDETPQKKMRKDVHRKKAQNSIQSATVSQDEGLSAYELERLENIRKNQEFLSSLKIYEISHELKQSVRPKPTQKGLKRLGTVQKEVLPPRRSQRLQNIEIDPLQNPDTTTSKQNLDSFMHVKKTSGPLVMKPINMSEDQLPNQLLKIWTENLTDKINTRLNLMQYKTALAGLKVTEERVAKVVKERIFSAAFHPCASSLLMAAGDKSGKVGLWSLSSSWGDDGVLLFEPHSRPVTWMAFSQTNPSDLLSTSYDGFMRHMDVEKAVFNNVYELDGGLKTFDFLSNDCMSLLVGSWLGEVAIVDRRTPGNSHESLHILNTKAVRCVSVHPLQKQYFAVAESQVVHIYDNRFLKKSNCTPVCQLLGHSKSISSAYFSPESGNRILTSCMDDCIRIYDTSSTTVAPLLNTIRHNMQTGRWLSKLTAVWDPKQEGCFGVGCMSRERCVLLYHESGQLLHRLSENLSTVQSVVAFHPSSNVLLGGNASGRLHLFT</sequence>
<organism evidence="9 10">
    <name type="scientific">Knipowitschia caucasica</name>
    <name type="common">Caucasian dwarf goby</name>
    <name type="synonym">Pomatoschistus caucasicus</name>
    <dbReference type="NCBI Taxonomy" id="637954"/>
    <lineage>
        <taxon>Eukaryota</taxon>
        <taxon>Metazoa</taxon>
        <taxon>Chordata</taxon>
        <taxon>Craniata</taxon>
        <taxon>Vertebrata</taxon>
        <taxon>Euteleostomi</taxon>
        <taxon>Actinopterygii</taxon>
        <taxon>Neopterygii</taxon>
        <taxon>Teleostei</taxon>
        <taxon>Neoteleostei</taxon>
        <taxon>Acanthomorphata</taxon>
        <taxon>Gobiaria</taxon>
        <taxon>Gobiiformes</taxon>
        <taxon>Gobioidei</taxon>
        <taxon>Gobiidae</taxon>
        <taxon>Gobiinae</taxon>
        <taxon>Knipowitschia</taxon>
    </lineage>
</organism>
<dbReference type="SUPFAM" id="SSF50978">
    <property type="entry name" value="WD40 repeat-like"/>
    <property type="match status" value="1"/>
</dbReference>
<dbReference type="EMBL" id="OZ035826">
    <property type="protein sequence ID" value="CAL1604217.1"/>
    <property type="molecule type" value="Genomic_DNA"/>
</dbReference>
<evidence type="ECO:0000256" key="7">
    <source>
        <dbReference type="RuleBase" id="RU365004"/>
    </source>
</evidence>
<comment type="similarity">
    <text evidence="2 7">Belongs to the WD repeat DDB2/WDR76 family.</text>
</comment>
<accession>A0AAV2LPH3</accession>
<feature type="compositionally biased region" description="Basic residues" evidence="8">
    <location>
        <begin position="70"/>
        <end position="81"/>
    </location>
</feature>
<evidence type="ECO:0000256" key="5">
    <source>
        <dbReference type="ARBA" id="ARBA00022737"/>
    </source>
</evidence>
<dbReference type="FunFam" id="2.130.10.10:FF:000180">
    <property type="entry name" value="WD repeat-containing protein 76"/>
    <property type="match status" value="1"/>
</dbReference>
<evidence type="ECO:0000256" key="6">
    <source>
        <dbReference type="PROSITE-ProRule" id="PRU00221"/>
    </source>
</evidence>
<dbReference type="PANTHER" id="PTHR14773:SF0">
    <property type="entry name" value="WD REPEAT-CONTAINING PROTEIN 76"/>
    <property type="match status" value="1"/>
</dbReference>
<dbReference type="GO" id="GO:0003677">
    <property type="term" value="F:DNA binding"/>
    <property type="evidence" value="ECO:0007669"/>
    <property type="project" value="TreeGrafter"/>
</dbReference>
<dbReference type="InterPro" id="IPR050853">
    <property type="entry name" value="WD_repeat_DNA-damage-binding"/>
</dbReference>
<evidence type="ECO:0000313" key="9">
    <source>
        <dbReference type="EMBL" id="CAL1604217.1"/>
    </source>
</evidence>
<dbReference type="GO" id="GO:2000001">
    <property type="term" value="P:regulation of DNA damage checkpoint"/>
    <property type="evidence" value="ECO:0007669"/>
    <property type="project" value="TreeGrafter"/>
</dbReference>
<keyword evidence="4 6" id="KW-0853">WD repeat</keyword>
<dbReference type="Gene3D" id="2.130.10.10">
    <property type="entry name" value="YVTN repeat-like/Quinoprotein amine dehydrogenase"/>
    <property type="match status" value="1"/>
</dbReference>
<dbReference type="SMART" id="SM00320">
    <property type="entry name" value="WD40"/>
    <property type="match status" value="5"/>
</dbReference>
<evidence type="ECO:0000313" key="10">
    <source>
        <dbReference type="Proteomes" id="UP001497482"/>
    </source>
</evidence>